<dbReference type="InterPro" id="IPR001173">
    <property type="entry name" value="Glyco_trans_2-like"/>
</dbReference>
<evidence type="ECO:0000313" key="2">
    <source>
        <dbReference type="EMBL" id="CAB4184461.1"/>
    </source>
</evidence>
<sequence length="279" mass="31900">MEKSRLKIALSMLSWQTGDVIADTWFSVLREREALERAGHEALAIAIDNGSTDGSAETLERSKVHHSVVMRLPSNVGNAKARNKAIDLAMREQFDMLLFLDGDIEMIPGSAVYLAQTLKAEPDTSYCVGFWSMGQSRFREKVTPEIKPDAVFERAYNRWECAWTQYGMFRVKAFQQGLRFHDAYGPGWGWEDDDLHMQMRTRAIAGDAVSLHGVTYLHRNWHSSWDALRASGVDPRDEYEKRKAVFLGRWSGIEPSHPAWHKITSCHEARFPREQEAII</sequence>
<dbReference type="InterPro" id="IPR029044">
    <property type="entry name" value="Nucleotide-diphossugar_trans"/>
</dbReference>
<proteinExistence type="predicted"/>
<accession>A0A6J5QSU2</accession>
<protein>
    <submittedName>
        <fullName evidence="2">Glyco_tranf_GTA_type domain containing protein</fullName>
    </submittedName>
</protein>
<gene>
    <name evidence="2" type="ORF">UFOVP1122_5</name>
</gene>
<feature type="domain" description="Glycosyltransferase 2-like" evidence="1">
    <location>
        <begin position="44"/>
        <end position="150"/>
    </location>
</feature>
<dbReference type="Gene3D" id="3.90.550.10">
    <property type="entry name" value="Spore Coat Polysaccharide Biosynthesis Protein SpsA, Chain A"/>
    <property type="match status" value="1"/>
</dbReference>
<name>A0A6J5QSU2_9CAUD</name>
<reference evidence="2" key="1">
    <citation type="submission" date="2020-05" db="EMBL/GenBank/DDBJ databases">
        <authorList>
            <person name="Chiriac C."/>
            <person name="Salcher M."/>
            <person name="Ghai R."/>
            <person name="Kavagutti S V."/>
        </authorList>
    </citation>
    <scope>NUCLEOTIDE SEQUENCE</scope>
</reference>
<dbReference type="SUPFAM" id="SSF53448">
    <property type="entry name" value="Nucleotide-diphospho-sugar transferases"/>
    <property type="match status" value="1"/>
</dbReference>
<dbReference type="CDD" id="cd00761">
    <property type="entry name" value="Glyco_tranf_GTA_type"/>
    <property type="match status" value="1"/>
</dbReference>
<evidence type="ECO:0000259" key="1">
    <source>
        <dbReference type="Pfam" id="PF00535"/>
    </source>
</evidence>
<organism evidence="2">
    <name type="scientific">uncultured Caudovirales phage</name>
    <dbReference type="NCBI Taxonomy" id="2100421"/>
    <lineage>
        <taxon>Viruses</taxon>
        <taxon>Duplodnaviria</taxon>
        <taxon>Heunggongvirae</taxon>
        <taxon>Uroviricota</taxon>
        <taxon>Caudoviricetes</taxon>
        <taxon>Peduoviridae</taxon>
        <taxon>Maltschvirus</taxon>
        <taxon>Maltschvirus maltsch</taxon>
    </lineage>
</organism>
<dbReference type="Pfam" id="PF00535">
    <property type="entry name" value="Glycos_transf_2"/>
    <property type="match status" value="1"/>
</dbReference>
<dbReference type="EMBL" id="LR797061">
    <property type="protein sequence ID" value="CAB4184461.1"/>
    <property type="molecule type" value="Genomic_DNA"/>
</dbReference>